<dbReference type="NCBIfam" id="TIGR00219">
    <property type="entry name" value="mreC"/>
    <property type="match status" value="1"/>
</dbReference>
<organism evidence="7 8">
    <name type="scientific">Candidatus Magasanikbacteria bacterium RIFOXYD2_FULL_41_14</name>
    <dbReference type="NCBI Taxonomy" id="1798709"/>
    <lineage>
        <taxon>Bacteria</taxon>
        <taxon>Candidatus Magasanikiibacteriota</taxon>
    </lineage>
</organism>
<dbReference type="GO" id="GO:0008360">
    <property type="term" value="P:regulation of cell shape"/>
    <property type="evidence" value="ECO:0007669"/>
    <property type="project" value="UniProtKB-KW"/>
</dbReference>
<dbReference type="PIRSF" id="PIRSF038471">
    <property type="entry name" value="MreC"/>
    <property type="match status" value="1"/>
</dbReference>
<keyword evidence="5" id="KW-0472">Membrane</keyword>
<evidence type="ECO:0000256" key="3">
    <source>
        <dbReference type="ARBA" id="ARBA00022960"/>
    </source>
</evidence>
<protein>
    <recommendedName>
        <fullName evidence="2">Cell shape-determining protein MreC</fullName>
    </recommendedName>
    <alternativeName>
        <fullName evidence="4">Cell shape protein MreC</fullName>
    </alternativeName>
</protein>
<dbReference type="EMBL" id="MFRE01000025">
    <property type="protein sequence ID" value="OGH93636.1"/>
    <property type="molecule type" value="Genomic_DNA"/>
</dbReference>
<evidence type="ECO:0000256" key="4">
    <source>
        <dbReference type="ARBA" id="ARBA00032089"/>
    </source>
</evidence>
<comment type="similarity">
    <text evidence="1">Belongs to the MreC family.</text>
</comment>
<evidence type="ECO:0000313" key="8">
    <source>
        <dbReference type="Proteomes" id="UP000178254"/>
    </source>
</evidence>
<dbReference type="Proteomes" id="UP000178254">
    <property type="component" value="Unassembled WGS sequence"/>
</dbReference>
<name>A0A1F6PBU9_9BACT</name>
<feature type="domain" description="Rod shape-determining protein MreC beta-barrel core" evidence="6">
    <location>
        <begin position="113"/>
        <end position="256"/>
    </location>
</feature>
<proteinExistence type="inferred from homology"/>
<gene>
    <name evidence="7" type="ORF">A2538_04250</name>
</gene>
<sequence length="264" mass="29378">MAKRIIQRRYWVALIFLAFVFLFHFLGWLKPVESFISNLFSPLVTKIYKLDIDPPLVESKSVIYTKYQNCLADKQDTEYWQAQAQILTTENQEFEKQLQFKKNQKYSMLAASVIGRSLDTNDQSLLLDIGQQDGVAVGQPVVVGAGAFIGKITEVGDRTSWVRLLSDSRSKIAGSILNSDQSIGVIEGGYGLSVKMNFIPRNETVNIGDLITTSGLEDGVPRGLVIGKIAALENEAYKPFQQAIITPTANLDKIFLINVIINVD</sequence>
<keyword evidence="5" id="KW-1133">Transmembrane helix</keyword>
<keyword evidence="5" id="KW-0812">Transmembrane</keyword>
<dbReference type="STRING" id="1798709.A2538_04250"/>
<evidence type="ECO:0000259" key="6">
    <source>
        <dbReference type="Pfam" id="PF04085"/>
    </source>
</evidence>
<feature type="transmembrane region" description="Helical" evidence="5">
    <location>
        <begin position="12"/>
        <end position="29"/>
    </location>
</feature>
<dbReference type="InterPro" id="IPR042175">
    <property type="entry name" value="Cell/Rod_MreC_2"/>
</dbReference>
<evidence type="ECO:0000256" key="2">
    <source>
        <dbReference type="ARBA" id="ARBA00013855"/>
    </source>
</evidence>
<evidence type="ECO:0000313" key="7">
    <source>
        <dbReference type="EMBL" id="OGH93636.1"/>
    </source>
</evidence>
<dbReference type="PANTHER" id="PTHR34138:SF1">
    <property type="entry name" value="CELL SHAPE-DETERMINING PROTEIN MREC"/>
    <property type="match status" value="1"/>
</dbReference>
<evidence type="ECO:0000256" key="1">
    <source>
        <dbReference type="ARBA" id="ARBA00009369"/>
    </source>
</evidence>
<dbReference type="Gene3D" id="2.40.10.350">
    <property type="entry name" value="Rod shape-determining protein MreC, domain 2"/>
    <property type="match status" value="1"/>
</dbReference>
<dbReference type="Pfam" id="PF04085">
    <property type="entry name" value="MreC"/>
    <property type="match status" value="1"/>
</dbReference>
<dbReference type="PANTHER" id="PTHR34138">
    <property type="entry name" value="CELL SHAPE-DETERMINING PROTEIN MREC"/>
    <property type="match status" value="1"/>
</dbReference>
<keyword evidence="3" id="KW-0133">Cell shape</keyword>
<accession>A0A1F6PBU9</accession>
<dbReference type="GO" id="GO:0005886">
    <property type="term" value="C:plasma membrane"/>
    <property type="evidence" value="ECO:0007669"/>
    <property type="project" value="TreeGrafter"/>
</dbReference>
<reference evidence="7 8" key="1">
    <citation type="journal article" date="2016" name="Nat. Commun.">
        <title>Thousands of microbial genomes shed light on interconnected biogeochemical processes in an aquifer system.</title>
        <authorList>
            <person name="Anantharaman K."/>
            <person name="Brown C.T."/>
            <person name="Hug L.A."/>
            <person name="Sharon I."/>
            <person name="Castelle C.J."/>
            <person name="Probst A.J."/>
            <person name="Thomas B.C."/>
            <person name="Singh A."/>
            <person name="Wilkins M.J."/>
            <person name="Karaoz U."/>
            <person name="Brodie E.L."/>
            <person name="Williams K.H."/>
            <person name="Hubbard S.S."/>
            <person name="Banfield J.F."/>
        </authorList>
    </citation>
    <scope>NUCLEOTIDE SEQUENCE [LARGE SCALE GENOMIC DNA]</scope>
</reference>
<dbReference type="InterPro" id="IPR007221">
    <property type="entry name" value="MreC"/>
</dbReference>
<dbReference type="Gene3D" id="2.40.10.340">
    <property type="entry name" value="Rod shape-determining protein MreC, domain 1"/>
    <property type="match status" value="1"/>
</dbReference>
<dbReference type="InterPro" id="IPR042177">
    <property type="entry name" value="Cell/Rod_1"/>
</dbReference>
<dbReference type="InterPro" id="IPR055342">
    <property type="entry name" value="MreC_beta-barrel_core"/>
</dbReference>
<evidence type="ECO:0000256" key="5">
    <source>
        <dbReference type="SAM" id="Phobius"/>
    </source>
</evidence>
<comment type="caution">
    <text evidence="7">The sequence shown here is derived from an EMBL/GenBank/DDBJ whole genome shotgun (WGS) entry which is preliminary data.</text>
</comment>
<dbReference type="AlphaFoldDB" id="A0A1F6PBU9"/>